<evidence type="ECO:0000256" key="4">
    <source>
        <dbReference type="ARBA" id="ARBA00036882"/>
    </source>
</evidence>
<dbReference type="InterPro" id="IPR006225">
    <property type="entry name" value="PsdUridine_synth_RluC/D"/>
</dbReference>
<keyword evidence="3 8" id="KW-0413">Isomerase</keyword>
<keyword evidence="2 7" id="KW-0694">RNA-binding</keyword>
<dbReference type="GO" id="GO:0160140">
    <property type="term" value="F:23S rRNA pseudouridine(1911/1915/1917) synthase activity"/>
    <property type="evidence" value="ECO:0007669"/>
    <property type="project" value="UniProtKB-EC"/>
</dbReference>
<sequence length="320" mass="35113">MPPNASLEFNIPVELAGRRVDQVLAQLMPDYSRTRIKDWIEAGRVTLDGRVPRPRDSVSGGEAVHVRPLVPVMHEDRAQDIALDIRYEDDSLVVLNKPAGLVVHPAAGNREGTLLNALLHHCPALATQPRAGIVHRLDKDTSGLMVVAKTPAAHQVLVTALAAHDVSREYLALVQGELIAGGTVDEPIARHVRDRKRMGVVPGGKPAVSHYRLVERFIGHTLLRVSLETGRTHQIRVHMSHIRHPIVGDPAYGGRLRLPPGAGEALTETMRGFRRQALHATRLALTHPATGEGMAWEAEPPEDMLTLIDALRVHARLRDD</sequence>
<feature type="domain" description="RNA-binding S4" evidence="9">
    <location>
        <begin position="18"/>
        <end position="78"/>
    </location>
</feature>
<dbReference type="InterPro" id="IPR020103">
    <property type="entry name" value="PsdUridine_synth_cat_dom_sf"/>
</dbReference>
<dbReference type="InterPro" id="IPR050188">
    <property type="entry name" value="RluA_PseudoU_synthase"/>
</dbReference>
<dbReference type="CDD" id="cd02869">
    <property type="entry name" value="PseudoU_synth_RluA_like"/>
    <property type="match status" value="1"/>
</dbReference>
<dbReference type="PANTHER" id="PTHR21600">
    <property type="entry name" value="MITOCHONDRIAL RNA PSEUDOURIDINE SYNTHASE"/>
    <property type="match status" value="1"/>
</dbReference>
<comment type="similarity">
    <text evidence="1 8">Belongs to the pseudouridine synthase RluA family.</text>
</comment>
<dbReference type="Gene3D" id="3.30.2350.10">
    <property type="entry name" value="Pseudouridine synthase"/>
    <property type="match status" value="1"/>
</dbReference>
<dbReference type="PANTHER" id="PTHR21600:SF44">
    <property type="entry name" value="RIBOSOMAL LARGE SUBUNIT PSEUDOURIDINE SYNTHASE D"/>
    <property type="match status" value="1"/>
</dbReference>
<dbReference type="SUPFAM" id="SSF55174">
    <property type="entry name" value="Alpha-L RNA-binding motif"/>
    <property type="match status" value="1"/>
</dbReference>
<accession>A0A1D8IR79</accession>
<evidence type="ECO:0000256" key="2">
    <source>
        <dbReference type="ARBA" id="ARBA00022884"/>
    </source>
</evidence>
<dbReference type="FunFam" id="3.30.2350.10:FF:000006">
    <property type="entry name" value="Pseudouridine synthase"/>
    <property type="match status" value="1"/>
</dbReference>
<dbReference type="PROSITE" id="PS01129">
    <property type="entry name" value="PSI_RLU"/>
    <property type="match status" value="1"/>
</dbReference>
<dbReference type="NCBIfam" id="NF008385">
    <property type="entry name" value="PRK11180.1"/>
    <property type="match status" value="1"/>
</dbReference>
<dbReference type="InterPro" id="IPR006145">
    <property type="entry name" value="PsdUridine_synth_RsuA/RluA"/>
</dbReference>
<dbReference type="SMART" id="SM00363">
    <property type="entry name" value="S4"/>
    <property type="match status" value="1"/>
</dbReference>
<dbReference type="Proteomes" id="UP000095401">
    <property type="component" value="Chromosome"/>
</dbReference>
<comment type="catalytic activity">
    <reaction evidence="8">
        <text>a uridine in RNA = a pseudouridine in RNA</text>
        <dbReference type="Rhea" id="RHEA:48348"/>
        <dbReference type="Rhea" id="RHEA-COMP:12068"/>
        <dbReference type="Rhea" id="RHEA-COMP:12069"/>
        <dbReference type="ChEBI" id="CHEBI:65314"/>
        <dbReference type="ChEBI" id="CHEBI:65315"/>
    </reaction>
</comment>
<organism evidence="10 11">
    <name type="scientific">Acidihalobacter yilgarnensis</name>
    <dbReference type="NCBI Taxonomy" id="2819280"/>
    <lineage>
        <taxon>Bacteria</taxon>
        <taxon>Pseudomonadati</taxon>
        <taxon>Pseudomonadota</taxon>
        <taxon>Gammaproteobacteria</taxon>
        <taxon>Chromatiales</taxon>
        <taxon>Ectothiorhodospiraceae</taxon>
        <taxon>Acidihalobacter</taxon>
    </lineage>
</organism>
<dbReference type="EMBL" id="CP017415">
    <property type="protein sequence ID" value="AOU98976.1"/>
    <property type="molecule type" value="Genomic_DNA"/>
</dbReference>
<dbReference type="GO" id="GO:0003723">
    <property type="term" value="F:RNA binding"/>
    <property type="evidence" value="ECO:0007669"/>
    <property type="project" value="UniProtKB-KW"/>
</dbReference>
<dbReference type="InterPro" id="IPR002942">
    <property type="entry name" value="S4_RNA-bd"/>
</dbReference>
<protein>
    <recommendedName>
        <fullName evidence="8">Pseudouridine synthase</fullName>
        <ecNumber evidence="8">5.4.99.-</ecNumber>
    </recommendedName>
</protein>
<proteinExistence type="inferred from homology"/>
<comment type="function">
    <text evidence="5">Responsible for synthesis of pseudouridine from uracil at positions 1911, 1915 and 1917 in 23S ribosomal RNA.</text>
</comment>
<evidence type="ECO:0000259" key="9">
    <source>
        <dbReference type="SMART" id="SM00363"/>
    </source>
</evidence>
<evidence type="ECO:0000313" key="10">
    <source>
        <dbReference type="EMBL" id="AOU98976.1"/>
    </source>
</evidence>
<dbReference type="Gene3D" id="3.10.290.10">
    <property type="entry name" value="RNA-binding S4 domain"/>
    <property type="match status" value="1"/>
</dbReference>
<name>A0A1D8IR79_9GAMM</name>
<reference evidence="11" key="1">
    <citation type="submission" date="2016-09" db="EMBL/GenBank/DDBJ databases">
        <title>Acidihalobacter prosperus F5.</title>
        <authorList>
            <person name="Khaleque H.N."/>
            <person name="Ramsay J.P."/>
            <person name="Kaksonen A.H."/>
            <person name="Boxall N.J."/>
            <person name="Watkin E.L.J."/>
        </authorList>
    </citation>
    <scope>NUCLEOTIDE SEQUENCE [LARGE SCALE GENOMIC DNA]</scope>
    <source>
        <strain evidence="11">F5</strain>
    </source>
</reference>
<gene>
    <name evidence="10" type="ORF">BI364_14345</name>
</gene>
<dbReference type="PROSITE" id="PS50889">
    <property type="entry name" value="S4"/>
    <property type="match status" value="1"/>
</dbReference>
<evidence type="ECO:0000256" key="5">
    <source>
        <dbReference type="ARBA" id="ARBA00056072"/>
    </source>
</evidence>
<dbReference type="RefSeq" id="WP_070079329.1">
    <property type="nucleotide sequence ID" value="NZ_CP017415.1"/>
</dbReference>
<comment type="catalytic activity">
    <reaction evidence="4">
        <text>uridine(1911/1915/1917) in 23S rRNA = pseudouridine(1911/1915/1917) in 23S rRNA</text>
        <dbReference type="Rhea" id="RHEA:42524"/>
        <dbReference type="Rhea" id="RHEA-COMP:10097"/>
        <dbReference type="Rhea" id="RHEA-COMP:10098"/>
        <dbReference type="ChEBI" id="CHEBI:65314"/>
        <dbReference type="ChEBI" id="CHEBI:65315"/>
        <dbReference type="EC" id="5.4.99.23"/>
    </reaction>
</comment>
<evidence type="ECO:0000256" key="7">
    <source>
        <dbReference type="PROSITE-ProRule" id="PRU00182"/>
    </source>
</evidence>
<keyword evidence="11" id="KW-1185">Reference proteome</keyword>
<dbReference type="CDD" id="cd00165">
    <property type="entry name" value="S4"/>
    <property type="match status" value="1"/>
</dbReference>
<evidence type="ECO:0000256" key="6">
    <source>
        <dbReference type="PIRSR" id="PIRSR606225-1"/>
    </source>
</evidence>
<dbReference type="Pfam" id="PF01479">
    <property type="entry name" value="S4"/>
    <property type="match status" value="1"/>
</dbReference>
<dbReference type="AlphaFoldDB" id="A0A1D8IR79"/>
<dbReference type="GO" id="GO:0000455">
    <property type="term" value="P:enzyme-directed rRNA pseudouridine synthesis"/>
    <property type="evidence" value="ECO:0007669"/>
    <property type="project" value="UniProtKB-ARBA"/>
</dbReference>
<dbReference type="EC" id="5.4.99.-" evidence="8"/>
<evidence type="ECO:0000256" key="8">
    <source>
        <dbReference type="RuleBase" id="RU362028"/>
    </source>
</evidence>
<dbReference type="NCBIfam" id="TIGR00005">
    <property type="entry name" value="rluA_subfam"/>
    <property type="match status" value="1"/>
</dbReference>
<dbReference type="Pfam" id="PF00849">
    <property type="entry name" value="PseudoU_synth_2"/>
    <property type="match status" value="1"/>
</dbReference>
<evidence type="ECO:0000256" key="1">
    <source>
        <dbReference type="ARBA" id="ARBA00010876"/>
    </source>
</evidence>
<evidence type="ECO:0000256" key="3">
    <source>
        <dbReference type="ARBA" id="ARBA00023235"/>
    </source>
</evidence>
<dbReference type="KEGG" id="aprs:BI364_14345"/>
<feature type="active site" evidence="6">
    <location>
        <position position="138"/>
    </location>
</feature>
<dbReference type="InterPro" id="IPR006224">
    <property type="entry name" value="PsdUridine_synth_RluA-like_CS"/>
</dbReference>
<dbReference type="InterPro" id="IPR036986">
    <property type="entry name" value="S4_RNA-bd_sf"/>
</dbReference>
<dbReference type="SUPFAM" id="SSF55120">
    <property type="entry name" value="Pseudouridine synthase"/>
    <property type="match status" value="1"/>
</dbReference>
<evidence type="ECO:0000313" key="11">
    <source>
        <dbReference type="Proteomes" id="UP000095401"/>
    </source>
</evidence>